<organism evidence="1 2">
    <name type="scientific">Erwinia phage SunLIRen</name>
    <dbReference type="NCBI Taxonomy" id="2267654"/>
    <lineage>
        <taxon>Viruses</taxon>
        <taxon>Duplodnaviria</taxon>
        <taxon>Heunggongvirae</taxon>
        <taxon>Uroviricota</taxon>
        <taxon>Caudoviricetes</taxon>
        <taxon>Andersonviridae</taxon>
        <taxon>Ounavirinae</taxon>
        <taxon>Kolesnikvirus</taxon>
        <taxon>Kolesnikvirus Ea214</taxon>
    </lineage>
</organism>
<evidence type="ECO:0000313" key="1">
    <source>
        <dbReference type="EMBL" id="AXN57357.1"/>
    </source>
</evidence>
<accession>A0A346FHS7</accession>
<gene>
    <name evidence="1" type="ORF">SUNLIREN_35</name>
</gene>
<proteinExistence type="predicted"/>
<protein>
    <submittedName>
        <fullName evidence="1">Uncharacterized protein</fullName>
    </submittedName>
</protein>
<dbReference type="Proteomes" id="UP000257815">
    <property type="component" value="Segment"/>
</dbReference>
<evidence type="ECO:0000313" key="2">
    <source>
        <dbReference type="Proteomes" id="UP000257815"/>
    </source>
</evidence>
<name>A0A346FHS7_9CAUD</name>
<dbReference type="EMBL" id="MH426725">
    <property type="protein sequence ID" value="AXN57357.1"/>
    <property type="molecule type" value="Genomic_DNA"/>
</dbReference>
<sequence>MNNFTECSASGAGCSFKEMTIPSEFINGIEGGEPKHVVQCEYCGAERPDYQAIASGKADMLNRFNTAKEAAEKNGTVTFKKI</sequence>
<reference evidence="2" key="1">
    <citation type="submission" date="2018-06" db="EMBL/GenBank/DDBJ databases">
        <authorList>
            <person name="Sharma R."/>
            <person name="Ke K."/>
            <person name="Breakwell D.P."/>
            <person name="Hope S."/>
            <person name="Grose J.H."/>
        </authorList>
    </citation>
    <scope>NUCLEOTIDE SEQUENCE [LARGE SCALE GENOMIC DNA]</scope>
</reference>